<dbReference type="EMBL" id="CP018082">
    <property type="protein sequence ID" value="APE35411.1"/>
    <property type="molecule type" value="Genomic_DNA"/>
</dbReference>
<evidence type="ECO:0000256" key="2">
    <source>
        <dbReference type="ARBA" id="ARBA00023027"/>
    </source>
</evidence>
<dbReference type="PRINTS" id="PR00420">
    <property type="entry name" value="RNGMNOXGNASE"/>
</dbReference>
<feature type="domain" description="FAD-binding" evidence="3">
    <location>
        <begin position="4"/>
        <end position="335"/>
    </location>
</feature>
<dbReference type="InterPro" id="IPR002938">
    <property type="entry name" value="FAD-bd"/>
</dbReference>
<reference evidence="4" key="1">
    <citation type="submission" date="2016-11" db="EMBL/GenBank/DDBJ databases">
        <authorList>
            <person name="Jaros S."/>
            <person name="Januszkiewicz K."/>
            <person name="Wedrychowicz H."/>
        </authorList>
    </citation>
    <scope>NUCLEOTIDE SEQUENCE [LARGE SCALE GENOMIC DNA]</scope>
    <source>
        <strain evidence="4">Y48</strain>
    </source>
</reference>
<evidence type="ECO:0000313" key="4">
    <source>
        <dbReference type="EMBL" id="APE35411.1"/>
    </source>
</evidence>
<dbReference type="InterPro" id="IPR036188">
    <property type="entry name" value="FAD/NAD-bd_sf"/>
</dbReference>
<dbReference type="GO" id="GO:0071949">
    <property type="term" value="F:FAD binding"/>
    <property type="evidence" value="ECO:0007669"/>
    <property type="project" value="InterPro"/>
</dbReference>
<evidence type="ECO:0000259" key="3">
    <source>
        <dbReference type="Pfam" id="PF01494"/>
    </source>
</evidence>
<dbReference type="PANTHER" id="PTHR43476">
    <property type="entry name" value="3-(3-HYDROXY-PHENYL)PROPIONATE/3-HYDROXYCINNAMIC ACID HYDROXYLASE"/>
    <property type="match status" value="1"/>
</dbReference>
<dbReference type="InterPro" id="IPR050631">
    <property type="entry name" value="PheA/TfdB_FAD_monoxygenase"/>
</dbReference>
<evidence type="ECO:0000313" key="5">
    <source>
        <dbReference type="Proteomes" id="UP000183810"/>
    </source>
</evidence>
<name>A0A1J0VTN4_9NOCA</name>
<evidence type="ECO:0000256" key="1">
    <source>
        <dbReference type="ARBA" id="ARBA00023002"/>
    </source>
</evidence>
<gene>
    <name evidence="4" type="ORF">BOX37_17295</name>
</gene>
<dbReference type="Proteomes" id="UP000183810">
    <property type="component" value="Chromosome"/>
</dbReference>
<keyword evidence="5" id="KW-1185">Reference proteome</keyword>
<organism evidence="4 5">
    <name type="scientific">Nocardia mangyaensis</name>
    <dbReference type="NCBI Taxonomy" id="2213200"/>
    <lineage>
        <taxon>Bacteria</taxon>
        <taxon>Bacillati</taxon>
        <taxon>Actinomycetota</taxon>
        <taxon>Actinomycetes</taxon>
        <taxon>Mycobacteriales</taxon>
        <taxon>Nocardiaceae</taxon>
        <taxon>Nocardia</taxon>
    </lineage>
</organism>
<proteinExistence type="predicted"/>
<dbReference type="SUPFAM" id="SSF51905">
    <property type="entry name" value="FAD/NAD(P)-binding domain"/>
    <property type="match status" value="1"/>
</dbReference>
<protein>
    <recommendedName>
        <fullName evidence="3">FAD-binding domain-containing protein</fullName>
    </recommendedName>
</protein>
<dbReference type="GO" id="GO:0016491">
    <property type="term" value="F:oxidoreductase activity"/>
    <property type="evidence" value="ECO:0007669"/>
    <property type="project" value="UniProtKB-KW"/>
</dbReference>
<keyword evidence="2" id="KW-0520">NAD</keyword>
<dbReference type="RefSeq" id="WP_071928600.1">
    <property type="nucleotide sequence ID" value="NZ_CP018082.1"/>
</dbReference>
<dbReference type="PANTHER" id="PTHR43476:SF4">
    <property type="entry name" value="BLR0106 PROTEIN"/>
    <property type="match status" value="1"/>
</dbReference>
<dbReference type="Gene3D" id="3.30.70.2450">
    <property type="match status" value="1"/>
</dbReference>
<keyword evidence="1" id="KW-0560">Oxidoreductase</keyword>
<dbReference type="Gene3D" id="3.50.50.60">
    <property type="entry name" value="FAD/NAD(P)-binding domain"/>
    <property type="match status" value="1"/>
</dbReference>
<dbReference type="AlphaFoldDB" id="A0A1J0VTN4"/>
<dbReference type="Pfam" id="PF01494">
    <property type="entry name" value="FAD_binding_3"/>
    <property type="match status" value="1"/>
</dbReference>
<dbReference type="KEGG" id="nsl:BOX37_17295"/>
<sequence>MKHSDVLVAGGGPVGLAAALLCAARGLVVTVLESESETAVRAGSRAIFVHGVTLRTLGGADPELAQRLANRGLTWGGKHTLWAGRTVYRRSYPRPRSGMTPPFSSLSQRDIEAELRRSCLAAGVRLAWRTPVETVSVRPGHVEVGSGHRASFLIGADGARSTVRTAIGARLAGTRSDASFIVVDLADDPLGPPGERVFHYRHPAAGNRHVLTAPFRGGLRVDLQCRGTDDIAGLTADPASWVAPLVPGGAAVEVTWVSHYRFHQSVADTFIDAGRRVLLAGEAAHLFAPFGARGLNSGIADAAAAAEAVAGVITGTAPRDDAVGRYDAVRRAAALRNREATAQALDQLLATDMSTRARQRIAAAAARHSVRAGAWLDRIPYGPRDAGIPGSPY</sequence>
<accession>A0A1J0VTN4</accession>